<dbReference type="SUPFAM" id="SSF46785">
    <property type="entry name" value="Winged helix' DNA-binding domain"/>
    <property type="match status" value="1"/>
</dbReference>
<dbReference type="GO" id="GO:0045892">
    <property type="term" value="P:negative regulation of DNA-templated transcription"/>
    <property type="evidence" value="ECO:0007669"/>
    <property type="project" value="TreeGrafter"/>
</dbReference>
<comment type="caution">
    <text evidence="6">The sequence shown here is derived from an EMBL/GenBank/DDBJ whole genome shotgun (WGS) entry which is preliminary data.</text>
</comment>
<dbReference type="InterPro" id="IPR014757">
    <property type="entry name" value="Tscrpt_reg_IclR_C"/>
</dbReference>
<evidence type="ECO:0000313" key="7">
    <source>
        <dbReference type="Proteomes" id="UP000234328"/>
    </source>
</evidence>
<gene>
    <name evidence="6" type="ORF">CR155_19705</name>
</gene>
<dbReference type="EMBL" id="PDNV01000016">
    <property type="protein sequence ID" value="PLC52132.1"/>
    <property type="molecule type" value="Genomic_DNA"/>
</dbReference>
<dbReference type="PROSITE" id="PS51077">
    <property type="entry name" value="HTH_ICLR"/>
    <property type="match status" value="1"/>
</dbReference>
<reference evidence="6 7" key="1">
    <citation type="submission" date="2017-10" db="EMBL/GenBank/DDBJ databases">
        <title>Two draft genome sequences of Pusillimonas sp. strains isolated from a nitrate- and radionuclide-contaminated groundwater in Russia.</title>
        <authorList>
            <person name="Grouzdev D.S."/>
            <person name="Tourova T.P."/>
            <person name="Goeva M.A."/>
            <person name="Babich T.L."/>
            <person name="Sokolova D.S."/>
            <person name="Abdullin R."/>
            <person name="Poltaraus A.B."/>
            <person name="Toshchakov S.V."/>
            <person name="Nazina T.N."/>
        </authorList>
    </citation>
    <scope>NUCLEOTIDE SEQUENCE [LARGE SCALE GENOMIC DNA]</scope>
    <source>
        <strain evidence="6 7">JR1/69-2-13</strain>
    </source>
</reference>
<evidence type="ECO:0000313" key="6">
    <source>
        <dbReference type="EMBL" id="PLC52132.1"/>
    </source>
</evidence>
<dbReference type="SUPFAM" id="SSF55781">
    <property type="entry name" value="GAF domain-like"/>
    <property type="match status" value="1"/>
</dbReference>
<dbReference type="CDD" id="cd00090">
    <property type="entry name" value="HTH_ARSR"/>
    <property type="match status" value="1"/>
</dbReference>
<protein>
    <submittedName>
        <fullName evidence="6">IclR family transcriptional regulator</fullName>
    </submittedName>
</protein>
<name>A0A2N4UAT2_9BURK</name>
<evidence type="ECO:0000256" key="2">
    <source>
        <dbReference type="ARBA" id="ARBA00023125"/>
    </source>
</evidence>
<dbReference type="GO" id="GO:0003700">
    <property type="term" value="F:DNA-binding transcription factor activity"/>
    <property type="evidence" value="ECO:0007669"/>
    <property type="project" value="TreeGrafter"/>
</dbReference>
<evidence type="ECO:0000256" key="1">
    <source>
        <dbReference type="ARBA" id="ARBA00023015"/>
    </source>
</evidence>
<dbReference type="PROSITE" id="PS51078">
    <property type="entry name" value="ICLR_ED"/>
    <property type="match status" value="1"/>
</dbReference>
<keyword evidence="3" id="KW-0804">Transcription</keyword>
<sequence length="273" mass="30169">MDTNRGRFRMMEQTRIETPSTVAALTRGLEILRCFSAREPRMSNSELARLTGLPKSTVSRLTKTLVDHGYLRHDARKRQYSVGPSVLALGYSALSNLRVADIARQHMQALAESTGALISLATRDRLSMLYIEACSSDTLLTLRMGRGIRMPIMSTSIGRAFLAALPEKEREYLVASLKQKNEPVVGSKELEALAKEIKRYQEDGICLSIGEWNADVNAAATAIRWEGGSELVIISVSGPSFIITENLLMNALVPRLKQLAQHISKQLSSFGSF</sequence>
<dbReference type="GO" id="GO:0003677">
    <property type="term" value="F:DNA binding"/>
    <property type="evidence" value="ECO:0007669"/>
    <property type="project" value="UniProtKB-KW"/>
</dbReference>
<dbReference type="PANTHER" id="PTHR30136:SF33">
    <property type="entry name" value="TRANSCRIPTIONAL REGULATORY PROTEIN"/>
    <property type="match status" value="1"/>
</dbReference>
<dbReference type="InterPro" id="IPR011991">
    <property type="entry name" value="ArsR-like_HTH"/>
</dbReference>
<dbReference type="InterPro" id="IPR029016">
    <property type="entry name" value="GAF-like_dom_sf"/>
</dbReference>
<dbReference type="SMART" id="SM00346">
    <property type="entry name" value="HTH_ICLR"/>
    <property type="match status" value="1"/>
</dbReference>
<dbReference type="InterPro" id="IPR036390">
    <property type="entry name" value="WH_DNA-bd_sf"/>
</dbReference>
<dbReference type="InterPro" id="IPR005471">
    <property type="entry name" value="Tscrpt_reg_IclR_N"/>
</dbReference>
<accession>A0A2N4UAT2</accession>
<dbReference type="PANTHER" id="PTHR30136">
    <property type="entry name" value="HELIX-TURN-HELIX TRANSCRIPTIONAL REGULATOR, ICLR FAMILY"/>
    <property type="match status" value="1"/>
</dbReference>
<dbReference type="AlphaFoldDB" id="A0A2N4UAT2"/>
<dbReference type="Pfam" id="PF09339">
    <property type="entry name" value="HTH_IclR"/>
    <property type="match status" value="1"/>
</dbReference>
<proteinExistence type="predicted"/>
<evidence type="ECO:0000259" key="5">
    <source>
        <dbReference type="PROSITE" id="PS51078"/>
    </source>
</evidence>
<organism evidence="6 7">
    <name type="scientific">Pollutimonas nitritireducens</name>
    <dbReference type="NCBI Taxonomy" id="2045209"/>
    <lineage>
        <taxon>Bacteria</taxon>
        <taxon>Pseudomonadati</taxon>
        <taxon>Pseudomonadota</taxon>
        <taxon>Betaproteobacteria</taxon>
        <taxon>Burkholderiales</taxon>
        <taxon>Alcaligenaceae</taxon>
        <taxon>Pollutimonas</taxon>
    </lineage>
</organism>
<dbReference type="Pfam" id="PF01614">
    <property type="entry name" value="IclR_C"/>
    <property type="match status" value="1"/>
</dbReference>
<evidence type="ECO:0000259" key="4">
    <source>
        <dbReference type="PROSITE" id="PS51077"/>
    </source>
</evidence>
<evidence type="ECO:0000256" key="3">
    <source>
        <dbReference type="ARBA" id="ARBA00023163"/>
    </source>
</evidence>
<dbReference type="FunFam" id="1.10.10.10:FF:000056">
    <property type="entry name" value="IclR family transcriptional regulator"/>
    <property type="match status" value="1"/>
</dbReference>
<dbReference type="InterPro" id="IPR036388">
    <property type="entry name" value="WH-like_DNA-bd_sf"/>
</dbReference>
<dbReference type="Proteomes" id="UP000234328">
    <property type="component" value="Unassembled WGS sequence"/>
</dbReference>
<keyword evidence="2" id="KW-0238">DNA-binding</keyword>
<feature type="domain" description="IclR-ED" evidence="5">
    <location>
        <begin position="85"/>
        <end position="269"/>
    </location>
</feature>
<dbReference type="Gene3D" id="3.30.450.40">
    <property type="match status" value="1"/>
</dbReference>
<dbReference type="Gene3D" id="1.10.10.10">
    <property type="entry name" value="Winged helix-like DNA-binding domain superfamily/Winged helix DNA-binding domain"/>
    <property type="match status" value="1"/>
</dbReference>
<dbReference type="InterPro" id="IPR050707">
    <property type="entry name" value="HTH_MetabolicPath_Reg"/>
</dbReference>
<keyword evidence="1" id="KW-0805">Transcription regulation</keyword>
<feature type="domain" description="HTH iclR-type" evidence="4">
    <location>
        <begin position="22"/>
        <end position="84"/>
    </location>
</feature>
<keyword evidence="7" id="KW-1185">Reference proteome</keyword>